<keyword evidence="3" id="KW-0472">Membrane</keyword>
<keyword evidence="6" id="KW-1185">Reference proteome</keyword>
<dbReference type="GO" id="GO:0043709">
    <property type="term" value="P:cell adhesion involved in single-species biofilm formation"/>
    <property type="evidence" value="ECO:0007669"/>
    <property type="project" value="TreeGrafter"/>
</dbReference>
<feature type="domain" description="GGDEF" evidence="4">
    <location>
        <begin position="241"/>
        <end position="370"/>
    </location>
</feature>
<evidence type="ECO:0000259" key="4">
    <source>
        <dbReference type="PROSITE" id="PS50887"/>
    </source>
</evidence>
<dbReference type="PANTHER" id="PTHR45138">
    <property type="entry name" value="REGULATORY COMPONENTS OF SENSORY TRANSDUCTION SYSTEM"/>
    <property type="match status" value="1"/>
</dbReference>
<dbReference type="SMART" id="SM00267">
    <property type="entry name" value="GGDEF"/>
    <property type="match status" value="1"/>
</dbReference>
<dbReference type="PROSITE" id="PS50887">
    <property type="entry name" value="GGDEF"/>
    <property type="match status" value="1"/>
</dbReference>
<dbReference type="PANTHER" id="PTHR45138:SF9">
    <property type="entry name" value="DIGUANYLATE CYCLASE DGCM-RELATED"/>
    <property type="match status" value="1"/>
</dbReference>
<proteinExistence type="predicted"/>
<dbReference type="GO" id="GO:0005886">
    <property type="term" value="C:plasma membrane"/>
    <property type="evidence" value="ECO:0007669"/>
    <property type="project" value="TreeGrafter"/>
</dbReference>
<dbReference type="CDD" id="cd01949">
    <property type="entry name" value="GGDEF"/>
    <property type="match status" value="1"/>
</dbReference>
<dbReference type="SUPFAM" id="SSF55073">
    <property type="entry name" value="Nucleotide cyclase"/>
    <property type="match status" value="1"/>
</dbReference>
<sequence>MASKAQSWLDRAIPDLPDAIRDDYFVHAAKELQRQSPWLFRAMFINSIIAMVAGAEAAHPFVRYALPTLMACYCVFSLFVLRSDWQFDAKPWRARKFLFESSLSSCFGALICTSWCILSWLAAPVEARMHFPIILVMGGIATAFCLSSVKIGAIANLVIDLVPISLLMMFSGNPAELAAALSLALAGGFQYIMISANQSRIIQLLTLQQQARQQAHTDPLTGLANRRAVFDRLRHPTLKDTNCGLMIIDIDHFKAINDEWGHEMGDQVLCEIAEIIASHAIPGVLPARIGGEEFALLGPVENVTGPHALALLQDVRTAPMPNGQQVTVSIGLSEGVISCEESWRKLYQRADAALYRAKSEGRNQLCQGDSNFEGPCSGKQLLAEPPVMARSRIRSR</sequence>
<feature type="transmembrane region" description="Helical" evidence="3">
    <location>
        <begin position="38"/>
        <end position="55"/>
    </location>
</feature>
<protein>
    <recommendedName>
        <fullName evidence="1">diguanylate cyclase</fullName>
        <ecNumber evidence="1">2.7.7.65</ecNumber>
    </recommendedName>
</protein>
<gene>
    <name evidence="5" type="ORF">HQR01_10500</name>
</gene>
<keyword evidence="3" id="KW-1133">Transmembrane helix</keyword>
<dbReference type="InterPro" id="IPR000160">
    <property type="entry name" value="GGDEF_dom"/>
</dbReference>
<dbReference type="NCBIfam" id="TIGR00254">
    <property type="entry name" value="GGDEF"/>
    <property type="match status" value="1"/>
</dbReference>
<feature type="transmembrane region" description="Helical" evidence="3">
    <location>
        <begin position="102"/>
        <end position="123"/>
    </location>
</feature>
<dbReference type="GO" id="GO:1902201">
    <property type="term" value="P:negative regulation of bacterial-type flagellum-dependent cell motility"/>
    <property type="evidence" value="ECO:0007669"/>
    <property type="project" value="TreeGrafter"/>
</dbReference>
<dbReference type="KEGG" id="emv:HQR01_10500"/>
<dbReference type="Gene3D" id="3.30.70.270">
    <property type="match status" value="1"/>
</dbReference>
<keyword evidence="3" id="KW-0812">Transmembrane</keyword>
<dbReference type="GO" id="GO:0052621">
    <property type="term" value="F:diguanylate cyclase activity"/>
    <property type="evidence" value="ECO:0007669"/>
    <property type="project" value="UniProtKB-EC"/>
</dbReference>
<evidence type="ECO:0000256" key="2">
    <source>
        <dbReference type="ARBA" id="ARBA00034247"/>
    </source>
</evidence>
<feature type="transmembrane region" description="Helical" evidence="3">
    <location>
        <begin position="129"/>
        <end position="146"/>
    </location>
</feature>
<dbReference type="EC" id="2.7.7.65" evidence="1"/>
<dbReference type="FunFam" id="3.30.70.270:FF:000001">
    <property type="entry name" value="Diguanylate cyclase domain protein"/>
    <property type="match status" value="1"/>
</dbReference>
<dbReference type="AlphaFoldDB" id="A0A7D3XW77"/>
<dbReference type="EMBL" id="CP053921">
    <property type="protein sequence ID" value="QKG71756.1"/>
    <property type="molecule type" value="Genomic_DNA"/>
</dbReference>
<dbReference type="InterPro" id="IPR029787">
    <property type="entry name" value="Nucleotide_cyclase"/>
</dbReference>
<dbReference type="Pfam" id="PF00990">
    <property type="entry name" value="GGDEF"/>
    <property type="match status" value="1"/>
</dbReference>
<dbReference type="Proteomes" id="UP000504693">
    <property type="component" value="Chromosome"/>
</dbReference>
<name>A0A7D3XW77_9SPHN</name>
<dbReference type="InterPro" id="IPR043128">
    <property type="entry name" value="Rev_trsase/Diguanyl_cyclase"/>
</dbReference>
<comment type="catalytic activity">
    <reaction evidence="2">
        <text>2 GTP = 3',3'-c-di-GMP + 2 diphosphate</text>
        <dbReference type="Rhea" id="RHEA:24898"/>
        <dbReference type="ChEBI" id="CHEBI:33019"/>
        <dbReference type="ChEBI" id="CHEBI:37565"/>
        <dbReference type="ChEBI" id="CHEBI:58805"/>
        <dbReference type="EC" id="2.7.7.65"/>
    </reaction>
</comment>
<dbReference type="InterPro" id="IPR050469">
    <property type="entry name" value="Diguanylate_Cyclase"/>
</dbReference>
<evidence type="ECO:0000313" key="6">
    <source>
        <dbReference type="Proteomes" id="UP000504693"/>
    </source>
</evidence>
<dbReference type="RefSeq" id="WP_173214824.1">
    <property type="nucleotide sequence ID" value="NZ_CP053921.1"/>
</dbReference>
<organism evidence="5 6">
    <name type="scientific">Erythrobacter mangrovi</name>
    <dbReference type="NCBI Taxonomy" id="2739433"/>
    <lineage>
        <taxon>Bacteria</taxon>
        <taxon>Pseudomonadati</taxon>
        <taxon>Pseudomonadota</taxon>
        <taxon>Alphaproteobacteria</taxon>
        <taxon>Sphingomonadales</taxon>
        <taxon>Erythrobacteraceae</taxon>
        <taxon>Erythrobacter/Porphyrobacter group</taxon>
        <taxon>Erythrobacter</taxon>
    </lineage>
</organism>
<evidence type="ECO:0000256" key="3">
    <source>
        <dbReference type="SAM" id="Phobius"/>
    </source>
</evidence>
<accession>A0A7D3XW77</accession>
<feature type="transmembrane region" description="Helical" evidence="3">
    <location>
        <begin position="61"/>
        <end position="81"/>
    </location>
</feature>
<evidence type="ECO:0000256" key="1">
    <source>
        <dbReference type="ARBA" id="ARBA00012528"/>
    </source>
</evidence>
<reference evidence="5 6" key="1">
    <citation type="submission" date="2020-05" db="EMBL/GenBank/DDBJ databases">
        <title>Erythrobacter mangrovi sp. nov., isolated from rhizosphere soil of mangrove plant (Kandelia candel).</title>
        <authorList>
            <person name="Ye Y.H."/>
        </authorList>
    </citation>
    <scope>NUCLEOTIDE SEQUENCE [LARGE SCALE GENOMIC DNA]</scope>
    <source>
        <strain evidence="5 6">EB310</strain>
    </source>
</reference>
<evidence type="ECO:0000313" key="5">
    <source>
        <dbReference type="EMBL" id="QKG71756.1"/>
    </source>
</evidence>